<dbReference type="GO" id="GO:0030136">
    <property type="term" value="C:clathrin-coated vesicle"/>
    <property type="evidence" value="ECO:0007669"/>
    <property type="project" value="UniProtKB-SubCell"/>
</dbReference>
<dbReference type="PROSITE" id="PS50211">
    <property type="entry name" value="DENN"/>
    <property type="match status" value="1"/>
</dbReference>
<evidence type="ECO:0000313" key="7">
    <source>
        <dbReference type="Proteomes" id="UP000801492"/>
    </source>
</evidence>
<dbReference type="PANTHER" id="PTHR13196">
    <property type="entry name" value="DENN DOMAIN-CONTAINING"/>
    <property type="match status" value="1"/>
</dbReference>
<dbReference type="GO" id="GO:0005085">
    <property type="term" value="F:guanyl-nucleotide exchange factor activity"/>
    <property type="evidence" value="ECO:0007669"/>
    <property type="project" value="UniProtKB-KW"/>
</dbReference>
<dbReference type="Gene3D" id="3.30.450.200">
    <property type="match status" value="1"/>
</dbReference>
<feature type="domain" description="UDENN" evidence="5">
    <location>
        <begin position="12"/>
        <end position="375"/>
    </location>
</feature>
<reference evidence="6" key="1">
    <citation type="submission" date="2019-08" db="EMBL/GenBank/DDBJ databases">
        <title>The genome of the North American firefly Photinus pyralis.</title>
        <authorList>
            <consortium name="Photinus pyralis genome working group"/>
            <person name="Fallon T.R."/>
            <person name="Sander Lower S.E."/>
            <person name="Weng J.-K."/>
        </authorList>
    </citation>
    <scope>NUCLEOTIDE SEQUENCE</scope>
    <source>
        <strain evidence="6">TRF0915ILg1</strain>
        <tissue evidence="6">Whole body</tissue>
    </source>
</reference>
<feature type="compositionally biased region" description="Polar residues" evidence="4">
    <location>
        <begin position="502"/>
        <end position="523"/>
    </location>
</feature>
<evidence type="ECO:0000256" key="2">
    <source>
        <dbReference type="ARBA" id="ARBA00022658"/>
    </source>
</evidence>
<dbReference type="InterPro" id="IPR005112">
    <property type="entry name" value="dDENN_dom"/>
</dbReference>
<dbReference type="FunFam" id="3.30.450.200:FF:000003">
    <property type="entry name" value="DENN domain containing 1A"/>
    <property type="match status" value="1"/>
</dbReference>
<dbReference type="SMART" id="SM00799">
    <property type="entry name" value="DENN"/>
    <property type="match status" value="1"/>
</dbReference>
<dbReference type="InterPro" id="IPR037516">
    <property type="entry name" value="Tripartite_DENN"/>
</dbReference>
<dbReference type="InterPro" id="IPR040032">
    <property type="entry name" value="DENND1A/B/C"/>
</dbReference>
<feature type="region of interest" description="Disordered" evidence="4">
    <location>
        <begin position="799"/>
        <end position="818"/>
    </location>
</feature>
<feature type="region of interest" description="Disordered" evidence="4">
    <location>
        <begin position="450"/>
        <end position="538"/>
    </location>
</feature>
<evidence type="ECO:0000313" key="6">
    <source>
        <dbReference type="EMBL" id="KAF2899847.1"/>
    </source>
</evidence>
<dbReference type="InterPro" id="IPR005113">
    <property type="entry name" value="uDENN_dom"/>
</dbReference>
<evidence type="ECO:0000259" key="5">
    <source>
        <dbReference type="PROSITE" id="PS50211"/>
    </source>
</evidence>
<dbReference type="Pfam" id="PF02141">
    <property type="entry name" value="DENN"/>
    <property type="match status" value="1"/>
</dbReference>
<dbReference type="OrthoDB" id="206724at2759"/>
<gene>
    <name evidence="6" type="ORF">ILUMI_06334</name>
</gene>
<organism evidence="6 7">
    <name type="scientific">Ignelater luminosus</name>
    <name type="common">Cucubano</name>
    <name type="synonym">Pyrophorus luminosus</name>
    <dbReference type="NCBI Taxonomy" id="2038154"/>
    <lineage>
        <taxon>Eukaryota</taxon>
        <taxon>Metazoa</taxon>
        <taxon>Ecdysozoa</taxon>
        <taxon>Arthropoda</taxon>
        <taxon>Hexapoda</taxon>
        <taxon>Insecta</taxon>
        <taxon>Pterygota</taxon>
        <taxon>Neoptera</taxon>
        <taxon>Endopterygota</taxon>
        <taxon>Coleoptera</taxon>
        <taxon>Polyphaga</taxon>
        <taxon>Elateriformia</taxon>
        <taxon>Elateroidea</taxon>
        <taxon>Elateridae</taxon>
        <taxon>Agrypninae</taxon>
        <taxon>Pyrophorini</taxon>
        <taxon>Ignelater</taxon>
    </lineage>
</organism>
<feature type="region of interest" description="Disordered" evidence="4">
    <location>
        <begin position="573"/>
        <end position="599"/>
    </location>
</feature>
<feature type="compositionally biased region" description="Polar residues" evidence="4">
    <location>
        <begin position="749"/>
        <end position="765"/>
    </location>
</feature>
<dbReference type="Pfam" id="PF03455">
    <property type="entry name" value="dDENN"/>
    <property type="match status" value="1"/>
</dbReference>
<dbReference type="Gene3D" id="3.40.50.11500">
    <property type="match status" value="1"/>
</dbReference>
<dbReference type="GO" id="GO:0005829">
    <property type="term" value="C:cytosol"/>
    <property type="evidence" value="ECO:0007669"/>
    <property type="project" value="TreeGrafter"/>
</dbReference>
<dbReference type="GO" id="GO:1901981">
    <property type="term" value="F:phosphatidylinositol phosphate binding"/>
    <property type="evidence" value="ECO:0007669"/>
    <property type="project" value="TreeGrafter"/>
</dbReference>
<keyword evidence="3" id="KW-0968">Cytoplasmic vesicle</keyword>
<dbReference type="InterPro" id="IPR001194">
    <property type="entry name" value="cDENN_dom"/>
</dbReference>
<comment type="caution">
    <text evidence="6">The sequence shown here is derived from an EMBL/GenBank/DDBJ whole genome shotgun (WGS) entry which is preliminary data.</text>
</comment>
<dbReference type="FunFam" id="3.40.50.11500:FF:000001">
    <property type="entry name" value="Putative DENN domain-containing protein 1A"/>
    <property type="match status" value="1"/>
</dbReference>
<keyword evidence="2" id="KW-0344">Guanine-nucleotide releasing factor</keyword>
<dbReference type="Gene3D" id="6.10.140.1000">
    <property type="match status" value="1"/>
</dbReference>
<feature type="region of interest" description="Disordered" evidence="4">
    <location>
        <begin position="749"/>
        <end position="769"/>
    </location>
</feature>
<feature type="compositionally biased region" description="Low complexity" evidence="4">
    <location>
        <begin position="801"/>
        <end position="818"/>
    </location>
</feature>
<dbReference type="GO" id="GO:0006897">
    <property type="term" value="P:endocytosis"/>
    <property type="evidence" value="ECO:0007669"/>
    <property type="project" value="TreeGrafter"/>
</dbReference>
<sequence>MGSRIRENVKHFFECFCEVVPPTPEKEAWIIQQSPDTYTDQEVLKSVPKFAYPYKFENTVIQHYSFVLTDIESKWTFGFCRHDPKSETALVVLSYLPWHQAFYKFLDNIAVLTHSPRSEDLGEFLKAIYTTKVADPGKIFEVSFNKGESTFTIECPRPFQLPSIPENRNLTEYYNAVDANNMMLVFASMLYERRIIFTSKKLTRLSACVQSANDIIYPMIWQHIFIPVLPMALIDYLLAPMPFLIGVPEEVLKKVQRHEIGDVVILDADSNTVETPFDDLNNLPQEVINSLKKQLKNRSALLGDGVSRAFLRALVQLIGGYREALHFQPGEKVTFDREKFIDSRPVTLQPFLKQMLHLQIFQQFIEERLQMLNSGLGFSDEFEVEACRYSEKSSSKLKQQYKEWTSTMKKEGTAFFKSVKEKANPAMKSAVKTVKDGGKGVKSAYKGLRSKLRENQSPQQLENGLDSPSDKPRSAPNSPTGKRRSLGFSVPTTTYRKDSLNFKATNSERPYSPLTPSSQSMSPDTMDRSRSGTPGLDIPRIDLMTEMQDLLQLRLDTPPVDRSLKPVRSLENFKHSSPLSSPEHWAFPSRGGAPMSVPTTKLFLPNQKSQETQNLLQSPDDVFSSPPIPPRASSTEHEFFGTASFVVGGGRSENGDPVFLVANRHTVDVVKLSPPIISPRRKKDDMTEDLIRLDSTSDIDDFDPLKSDTRTSSYLEMKNLDFSPPSDTHIPLTLSNPLYSYYEPQGLKQNGNVPSTNAQHTNISRENSRNDHDLLQEYGIDFNNFNSSFISGQSTSFDPFQTSSTSKVSSQSQWTKFD</sequence>
<name>A0A8K0GFG9_IGNLU</name>
<dbReference type="SMART" id="SM00801">
    <property type="entry name" value="dDENN"/>
    <property type="match status" value="1"/>
</dbReference>
<keyword evidence="7" id="KW-1185">Reference proteome</keyword>
<dbReference type="Proteomes" id="UP000801492">
    <property type="component" value="Unassembled WGS sequence"/>
</dbReference>
<dbReference type="InterPro" id="IPR043153">
    <property type="entry name" value="DENN_C"/>
</dbReference>
<evidence type="ECO:0000256" key="1">
    <source>
        <dbReference type="ARBA" id="ARBA00004132"/>
    </source>
</evidence>
<proteinExistence type="predicted"/>
<dbReference type="GO" id="GO:0032456">
    <property type="term" value="P:endocytic recycling"/>
    <property type="evidence" value="ECO:0007669"/>
    <property type="project" value="TreeGrafter"/>
</dbReference>
<dbReference type="Pfam" id="PF03456">
    <property type="entry name" value="uDENN"/>
    <property type="match status" value="1"/>
</dbReference>
<comment type="subcellular location">
    <subcellularLocation>
        <location evidence="1">Cytoplasmic vesicle</location>
        <location evidence="1">Clathrin-coated vesicle</location>
    </subcellularLocation>
</comment>
<dbReference type="PANTHER" id="PTHR13196:SF14">
    <property type="entry name" value="UDENN DOMAIN-CONTAINING PROTEIN"/>
    <property type="match status" value="1"/>
</dbReference>
<evidence type="ECO:0000256" key="4">
    <source>
        <dbReference type="SAM" id="MobiDB-lite"/>
    </source>
</evidence>
<evidence type="ECO:0000256" key="3">
    <source>
        <dbReference type="ARBA" id="ARBA00023329"/>
    </source>
</evidence>
<dbReference type="AlphaFoldDB" id="A0A8K0GFG9"/>
<dbReference type="SMART" id="SM00800">
    <property type="entry name" value="uDENN"/>
    <property type="match status" value="1"/>
</dbReference>
<protein>
    <recommendedName>
        <fullName evidence="5">UDENN domain-containing protein</fullName>
    </recommendedName>
</protein>
<dbReference type="EMBL" id="VTPC01002591">
    <property type="protein sequence ID" value="KAF2899847.1"/>
    <property type="molecule type" value="Genomic_DNA"/>
</dbReference>
<accession>A0A8K0GFG9</accession>